<evidence type="ECO:0000256" key="2">
    <source>
        <dbReference type="ARBA" id="ARBA00022801"/>
    </source>
</evidence>
<dbReference type="InterPro" id="IPR050563">
    <property type="entry name" value="4-hydroxybenzoyl-CoA_TE"/>
</dbReference>
<protein>
    <submittedName>
        <fullName evidence="3">Acyl-CoA thioesterase</fullName>
        <ecNumber evidence="3">3.1.2.-</ecNumber>
    </submittedName>
</protein>
<name>A0ABW5SCE0_9FLAO</name>
<dbReference type="InterPro" id="IPR029069">
    <property type="entry name" value="HotDog_dom_sf"/>
</dbReference>
<sequence length="132" mass="15314">MKKSLSSFKVRYAETDQMGVVHHANYALYLEAARLDWLNQFGISYKKMEEEGIFLPVYELSSKYIKSAFFDDEITVETSLREKPGVKIIFDYTIYNNLQEIIHEANITLVFMDAKTKRPIKCPDAILKAMGF</sequence>
<proteinExistence type="inferred from homology"/>
<dbReference type="PANTHER" id="PTHR31793">
    <property type="entry name" value="4-HYDROXYBENZOYL-COA THIOESTERASE FAMILY MEMBER"/>
    <property type="match status" value="1"/>
</dbReference>
<dbReference type="EC" id="3.1.2.-" evidence="3"/>
<dbReference type="Proteomes" id="UP001597357">
    <property type="component" value="Unassembled WGS sequence"/>
</dbReference>
<dbReference type="CDD" id="cd00586">
    <property type="entry name" value="4HBT"/>
    <property type="match status" value="1"/>
</dbReference>
<dbReference type="RefSeq" id="WP_379044909.1">
    <property type="nucleotide sequence ID" value="NZ_JBHULZ010000023.1"/>
</dbReference>
<dbReference type="PIRSF" id="PIRSF003230">
    <property type="entry name" value="YbgC"/>
    <property type="match status" value="1"/>
</dbReference>
<accession>A0ABW5SCE0</accession>
<keyword evidence="4" id="KW-1185">Reference proteome</keyword>
<dbReference type="InterPro" id="IPR006684">
    <property type="entry name" value="YbgC/YbaW"/>
</dbReference>
<keyword evidence="2 3" id="KW-0378">Hydrolase</keyword>
<gene>
    <name evidence="3" type="ORF">ACFSQ0_04800</name>
</gene>
<comment type="caution">
    <text evidence="3">The sequence shown here is derived from an EMBL/GenBank/DDBJ whole genome shotgun (WGS) entry which is preliminary data.</text>
</comment>
<reference evidence="4" key="1">
    <citation type="journal article" date="2019" name="Int. J. Syst. Evol. Microbiol.">
        <title>The Global Catalogue of Microorganisms (GCM) 10K type strain sequencing project: providing services to taxonomists for standard genome sequencing and annotation.</title>
        <authorList>
            <consortium name="The Broad Institute Genomics Platform"/>
            <consortium name="The Broad Institute Genome Sequencing Center for Infectious Disease"/>
            <person name="Wu L."/>
            <person name="Ma J."/>
        </authorList>
    </citation>
    <scope>NUCLEOTIDE SEQUENCE [LARGE SCALE GENOMIC DNA]</scope>
    <source>
        <strain evidence="4">KCTC 42255</strain>
    </source>
</reference>
<dbReference type="Pfam" id="PF13279">
    <property type="entry name" value="4HBT_2"/>
    <property type="match status" value="1"/>
</dbReference>
<dbReference type="PANTHER" id="PTHR31793:SF27">
    <property type="entry name" value="NOVEL THIOESTERASE SUPERFAMILY DOMAIN AND SAPOSIN A-TYPE DOMAIN CONTAINING PROTEIN (0610012H03RIK)"/>
    <property type="match status" value="1"/>
</dbReference>
<dbReference type="NCBIfam" id="TIGR00051">
    <property type="entry name" value="YbgC/FadM family acyl-CoA thioesterase"/>
    <property type="match status" value="1"/>
</dbReference>
<organism evidence="3 4">
    <name type="scientific">Mesonia sediminis</name>
    <dbReference type="NCBI Taxonomy" id="1703946"/>
    <lineage>
        <taxon>Bacteria</taxon>
        <taxon>Pseudomonadati</taxon>
        <taxon>Bacteroidota</taxon>
        <taxon>Flavobacteriia</taxon>
        <taxon>Flavobacteriales</taxon>
        <taxon>Flavobacteriaceae</taxon>
        <taxon>Mesonia</taxon>
    </lineage>
</organism>
<evidence type="ECO:0000256" key="1">
    <source>
        <dbReference type="ARBA" id="ARBA00005953"/>
    </source>
</evidence>
<evidence type="ECO:0000313" key="4">
    <source>
        <dbReference type="Proteomes" id="UP001597357"/>
    </source>
</evidence>
<dbReference type="SUPFAM" id="SSF54637">
    <property type="entry name" value="Thioesterase/thiol ester dehydrase-isomerase"/>
    <property type="match status" value="1"/>
</dbReference>
<dbReference type="Gene3D" id="3.10.129.10">
    <property type="entry name" value="Hotdog Thioesterase"/>
    <property type="match status" value="1"/>
</dbReference>
<evidence type="ECO:0000313" key="3">
    <source>
        <dbReference type="EMBL" id="MFD2697302.1"/>
    </source>
</evidence>
<comment type="similarity">
    <text evidence="1">Belongs to the 4-hydroxybenzoyl-CoA thioesterase family.</text>
</comment>
<dbReference type="GO" id="GO:0016787">
    <property type="term" value="F:hydrolase activity"/>
    <property type="evidence" value="ECO:0007669"/>
    <property type="project" value="UniProtKB-KW"/>
</dbReference>
<dbReference type="EMBL" id="JBHULZ010000023">
    <property type="protein sequence ID" value="MFD2697302.1"/>
    <property type="molecule type" value="Genomic_DNA"/>
</dbReference>